<organism evidence="1 2">
    <name type="scientific">Parascaris equorum</name>
    <name type="common">Equine roundworm</name>
    <dbReference type="NCBI Taxonomy" id="6256"/>
    <lineage>
        <taxon>Eukaryota</taxon>
        <taxon>Metazoa</taxon>
        <taxon>Ecdysozoa</taxon>
        <taxon>Nematoda</taxon>
        <taxon>Chromadorea</taxon>
        <taxon>Rhabditida</taxon>
        <taxon>Spirurina</taxon>
        <taxon>Ascaridomorpha</taxon>
        <taxon>Ascaridoidea</taxon>
        <taxon>Ascarididae</taxon>
        <taxon>Parascaris</taxon>
    </lineage>
</organism>
<sequence length="160" mass="18526">LQPNAGYCACPPQAVYRSCNSVSDSILKEYLDAHTIHIVMSRSPQAFIYIFEFSTVSTSPDDWMFAGTSVTPEITFTTRDPCRDYQFRVLVVLRSTNPREIHFNSRFQFCIASVHCEPLKCNTPVWTHLYIHVASPSRSFFNRTHLDIDNQVFYTLYRRG</sequence>
<name>A0A914R8F7_PAREQ</name>
<accession>A0A914R8F7</accession>
<protein>
    <submittedName>
        <fullName evidence="2">Uncharacterized protein</fullName>
    </submittedName>
</protein>
<dbReference type="AlphaFoldDB" id="A0A914R8F7"/>
<keyword evidence="1" id="KW-1185">Reference proteome</keyword>
<proteinExistence type="predicted"/>
<dbReference type="Proteomes" id="UP000887564">
    <property type="component" value="Unplaced"/>
</dbReference>
<evidence type="ECO:0000313" key="1">
    <source>
        <dbReference type="Proteomes" id="UP000887564"/>
    </source>
</evidence>
<reference evidence="2" key="1">
    <citation type="submission" date="2022-11" db="UniProtKB">
        <authorList>
            <consortium name="WormBaseParasite"/>
        </authorList>
    </citation>
    <scope>IDENTIFICATION</scope>
</reference>
<evidence type="ECO:0000313" key="2">
    <source>
        <dbReference type="WBParaSite" id="PEQ_0000097501-mRNA-1"/>
    </source>
</evidence>
<dbReference type="WBParaSite" id="PEQ_0000097501-mRNA-1">
    <property type="protein sequence ID" value="PEQ_0000097501-mRNA-1"/>
    <property type="gene ID" value="PEQ_0000097501"/>
</dbReference>